<accession>A0AAV9FCR2</accession>
<name>A0AAV9FCR2_ACOCL</name>
<reference evidence="2" key="2">
    <citation type="submission" date="2023-06" db="EMBL/GenBank/DDBJ databases">
        <authorList>
            <person name="Ma L."/>
            <person name="Liu K.-W."/>
            <person name="Li Z."/>
            <person name="Hsiao Y.-Y."/>
            <person name="Qi Y."/>
            <person name="Fu T."/>
            <person name="Tang G."/>
            <person name="Zhang D."/>
            <person name="Sun W.-H."/>
            <person name="Liu D.-K."/>
            <person name="Li Y."/>
            <person name="Chen G.-Z."/>
            <person name="Liu X.-D."/>
            <person name="Liao X.-Y."/>
            <person name="Jiang Y.-T."/>
            <person name="Yu X."/>
            <person name="Hao Y."/>
            <person name="Huang J."/>
            <person name="Zhao X.-W."/>
            <person name="Ke S."/>
            <person name="Chen Y.-Y."/>
            <person name="Wu W.-L."/>
            <person name="Hsu J.-L."/>
            <person name="Lin Y.-F."/>
            <person name="Huang M.-D."/>
            <person name="Li C.-Y."/>
            <person name="Huang L."/>
            <person name="Wang Z.-W."/>
            <person name="Zhao X."/>
            <person name="Zhong W.-Y."/>
            <person name="Peng D.-H."/>
            <person name="Ahmad S."/>
            <person name="Lan S."/>
            <person name="Zhang J.-S."/>
            <person name="Tsai W.-C."/>
            <person name="Van De Peer Y."/>
            <person name="Liu Z.-J."/>
        </authorList>
    </citation>
    <scope>NUCLEOTIDE SEQUENCE</scope>
    <source>
        <strain evidence="2">CP</strain>
        <tissue evidence="2">Leaves</tissue>
    </source>
</reference>
<dbReference type="SUPFAM" id="SSF52833">
    <property type="entry name" value="Thioredoxin-like"/>
    <property type="match status" value="1"/>
</dbReference>
<sequence>MKRPLTPMGAKGGALERDFSPLFDPELIESFERELCKEQEQIKKMISSKPGKRKVFEGFEKRCPPGGEDAVVIYTTTLRGIRRTFEECNVVRSVIESHDVRTVERDVSMDSGFKEELRLLMGKNEVRVPMVFIKGWMIGGAEEMTKAEEAGRLEEMLEGIPRGPGWRCEGCGGMRFVMCFDCNGSCKVLDKEVKKMVKCAVCNKLTLSYTNNKSTAQFSQGSAPPA</sequence>
<evidence type="ECO:0000313" key="2">
    <source>
        <dbReference type="EMBL" id="KAK1323442.1"/>
    </source>
</evidence>
<keyword evidence="3" id="KW-1185">Reference proteome</keyword>
<dbReference type="InterPro" id="IPR036249">
    <property type="entry name" value="Thioredoxin-like_sf"/>
</dbReference>
<evidence type="ECO:0000313" key="3">
    <source>
        <dbReference type="Proteomes" id="UP001180020"/>
    </source>
</evidence>
<dbReference type="Pfam" id="PF00462">
    <property type="entry name" value="Glutaredoxin"/>
    <property type="match status" value="1"/>
</dbReference>
<gene>
    <name evidence="2" type="ORF">QJS10_CPA02g00987</name>
</gene>
<comment type="caution">
    <text evidence="2">The sequence shown here is derived from an EMBL/GenBank/DDBJ whole genome shotgun (WGS) entry which is preliminary data.</text>
</comment>
<dbReference type="InterPro" id="IPR002109">
    <property type="entry name" value="Glutaredoxin"/>
</dbReference>
<evidence type="ECO:0000259" key="1">
    <source>
        <dbReference type="Pfam" id="PF00462"/>
    </source>
</evidence>
<dbReference type="Pfam" id="PF23733">
    <property type="entry name" value="GRXCR1-2_C"/>
    <property type="match status" value="1"/>
</dbReference>
<feature type="domain" description="Glutaredoxin" evidence="1">
    <location>
        <begin position="71"/>
        <end position="135"/>
    </location>
</feature>
<dbReference type="EMBL" id="JAUJYO010000002">
    <property type="protein sequence ID" value="KAK1323442.1"/>
    <property type="molecule type" value="Genomic_DNA"/>
</dbReference>
<dbReference type="PROSITE" id="PS51354">
    <property type="entry name" value="GLUTAREDOXIN_2"/>
    <property type="match status" value="1"/>
</dbReference>
<dbReference type="Proteomes" id="UP001180020">
    <property type="component" value="Unassembled WGS sequence"/>
</dbReference>
<dbReference type="AlphaFoldDB" id="A0AAV9FCR2"/>
<protein>
    <recommendedName>
        <fullName evidence="1">Glutaredoxin domain-containing protein</fullName>
    </recommendedName>
</protein>
<organism evidence="2 3">
    <name type="scientific">Acorus calamus</name>
    <name type="common">Sweet flag</name>
    <dbReference type="NCBI Taxonomy" id="4465"/>
    <lineage>
        <taxon>Eukaryota</taxon>
        <taxon>Viridiplantae</taxon>
        <taxon>Streptophyta</taxon>
        <taxon>Embryophyta</taxon>
        <taxon>Tracheophyta</taxon>
        <taxon>Spermatophyta</taxon>
        <taxon>Magnoliopsida</taxon>
        <taxon>Liliopsida</taxon>
        <taxon>Acoraceae</taxon>
        <taxon>Acorus</taxon>
    </lineage>
</organism>
<proteinExistence type="predicted"/>
<reference evidence="2" key="1">
    <citation type="journal article" date="2023" name="Nat. Commun.">
        <title>Diploid and tetraploid genomes of Acorus and the evolution of monocots.</title>
        <authorList>
            <person name="Ma L."/>
            <person name="Liu K.W."/>
            <person name="Li Z."/>
            <person name="Hsiao Y.Y."/>
            <person name="Qi Y."/>
            <person name="Fu T."/>
            <person name="Tang G.D."/>
            <person name="Zhang D."/>
            <person name="Sun W.H."/>
            <person name="Liu D.K."/>
            <person name="Li Y."/>
            <person name="Chen G.Z."/>
            <person name="Liu X.D."/>
            <person name="Liao X.Y."/>
            <person name="Jiang Y.T."/>
            <person name="Yu X."/>
            <person name="Hao Y."/>
            <person name="Huang J."/>
            <person name="Zhao X.W."/>
            <person name="Ke S."/>
            <person name="Chen Y.Y."/>
            <person name="Wu W.L."/>
            <person name="Hsu J.L."/>
            <person name="Lin Y.F."/>
            <person name="Huang M.D."/>
            <person name="Li C.Y."/>
            <person name="Huang L."/>
            <person name="Wang Z.W."/>
            <person name="Zhao X."/>
            <person name="Zhong W.Y."/>
            <person name="Peng D.H."/>
            <person name="Ahmad S."/>
            <person name="Lan S."/>
            <person name="Zhang J.S."/>
            <person name="Tsai W.C."/>
            <person name="Van de Peer Y."/>
            <person name="Liu Z.J."/>
        </authorList>
    </citation>
    <scope>NUCLEOTIDE SEQUENCE</scope>
    <source>
        <strain evidence="2">CP</strain>
    </source>
</reference>
<dbReference type="PANTHER" id="PTHR45669:SF12">
    <property type="entry name" value="EMB|CAB85507.1"/>
    <property type="match status" value="1"/>
</dbReference>
<dbReference type="PANTHER" id="PTHR45669">
    <property type="entry name" value="GLUTAREDOXIN DOMAIN-CONTAINING CYSTEINE-RICH PROTEIN CG12206-RELATED"/>
    <property type="match status" value="1"/>
</dbReference>
<dbReference type="Gene3D" id="3.40.30.10">
    <property type="entry name" value="Glutaredoxin"/>
    <property type="match status" value="1"/>
</dbReference>